<evidence type="ECO:0000256" key="1">
    <source>
        <dbReference type="SAM" id="MobiDB-lite"/>
    </source>
</evidence>
<protein>
    <submittedName>
        <fullName evidence="2">Uncharacterized protein</fullName>
    </submittedName>
</protein>
<feature type="region of interest" description="Disordered" evidence="1">
    <location>
        <begin position="1"/>
        <end position="81"/>
    </location>
</feature>
<reference evidence="2 3" key="1">
    <citation type="journal article" date="2018" name="Nat. Ecol. Evol.">
        <title>Pezizomycetes genomes reveal the molecular basis of ectomycorrhizal truffle lifestyle.</title>
        <authorList>
            <person name="Murat C."/>
            <person name="Payen T."/>
            <person name="Noel B."/>
            <person name="Kuo A."/>
            <person name="Morin E."/>
            <person name="Chen J."/>
            <person name="Kohler A."/>
            <person name="Krizsan K."/>
            <person name="Balestrini R."/>
            <person name="Da Silva C."/>
            <person name="Montanini B."/>
            <person name="Hainaut M."/>
            <person name="Levati E."/>
            <person name="Barry K.W."/>
            <person name="Belfiori B."/>
            <person name="Cichocki N."/>
            <person name="Clum A."/>
            <person name="Dockter R.B."/>
            <person name="Fauchery L."/>
            <person name="Guy J."/>
            <person name="Iotti M."/>
            <person name="Le Tacon F."/>
            <person name="Lindquist E.A."/>
            <person name="Lipzen A."/>
            <person name="Malagnac F."/>
            <person name="Mello A."/>
            <person name="Molinier V."/>
            <person name="Miyauchi S."/>
            <person name="Poulain J."/>
            <person name="Riccioni C."/>
            <person name="Rubini A."/>
            <person name="Sitrit Y."/>
            <person name="Splivallo R."/>
            <person name="Traeger S."/>
            <person name="Wang M."/>
            <person name="Zifcakova L."/>
            <person name="Wipf D."/>
            <person name="Zambonelli A."/>
            <person name="Paolocci F."/>
            <person name="Nowrousian M."/>
            <person name="Ottonello S."/>
            <person name="Baldrian P."/>
            <person name="Spatafora J.W."/>
            <person name="Henrissat B."/>
            <person name="Nagy L.G."/>
            <person name="Aury J.M."/>
            <person name="Wincker P."/>
            <person name="Grigoriev I.V."/>
            <person name="Bonfante P."/>
            <person name="Martin F.M."/>
        </authorList>
    </citation>
    <scope>NUCLEOTIDE SEQUENCE [LARGE SCALE GENOMIC DNA]</scope>
    <source>
        <strain evidence="2 3">120613-1</strain>
    </source>
</reference>
<feature type="region of interest" description="Disordered" evidence="1">
    <location>
        <begin position="220"/>
        <end position="242"/>
    </location>
</feature>
<proteinExistence type="predicted"/>
<accession>A0A3N4JLE3</accession>
<keyword evidence="3" id="KW-1185">Reference proteome</keyword>
<evidence type="ECO:0000313" key="3">
    <source>
        <dbReference type="Proteomes" id="UP000276215"/>
    </source>
</evidence>
<sequence>MGSHPSSSPESLNPPAYLQTSPPPVRMSKISTSKSSPSRPTRFDNFSTHKPSVNKYRDNRAPSPSVASDFENVSPSGSFKLPPPTVTSFVHAPSSPTYAMQSSPLHSLQRQTEILTEELQHLLDVQSAELMSGGTLSTSKRLPRNPFYSADQVPREQRITLHQARKRVLVTMNELARIKGKEEKVYASEVAERETLVKTMKNWGDKTSLLEKEIHKIEDGEEGREAEALREEKSEVEVTYNS</sequence>
<dbReference type="STRING" id="1336337.A0A3N4JLE3"/>
<feature type="compositionally biased region" description="Polar residues" evidence="1">
    <location>
        <begin position="1"/>
        <end position="11"/>
    </location>
</feature>
<dbReference type="EMBL" id="ML120406">
    <property type="protein sequence ID" value="RPA97240.1"/>
    <property type="molecule type" value="Genomic_DNA"/>
</dbReference>
<dbReference type="AlphaFoldDB" id="A0A3N4JLE3"/>
<feature type="compositionally biased region" description="Low complexity" evidence="1">
    <location>
        <begin position="28"/>
        <end position="40"/>
    </location>
</feature>
<organism evidence="2 3">
    <name type="scientific">Choiromyces venosus 120613-1</name>
    <dbReference type="NCBI Taxonomy" id="1336337"/>
    <lineage>
        <taxon>Eukaryota</taxon>
        <taxon>Fungi</taxon>
        <taxon>Dikarya</taxon>
        <taxon>Ascomycota</taxon>
        <taxon>Pezizomycotina</taxon>
        <taxon>Pezizomycetes</taxon>
        <taxon>Pezizales</taxon>
        <taxon>Tuberaceae</taxon>
        <taxon>Choiromyces</taxon>
    </lineage>
</organism>
<feature type="compositionally biased region" description="Basic and acidic residues" evidence="1">
    <location>
        <begin position="220"/>
        <end position="236"/>
    </location>
</feature>
<evidence type="ECO:0000313" key="2">
    <source>
        <dbReference type="EMBL" id="RPA97240.1"/>
    </source>
</evidence>
<gene>
    <name evidence="2" type="ORF">L873DRAFT_1141681</name>
</gene>
<dbReference type="Proteomes" id="UP000276215">
    <property type="component" value="Unassembled WGS sequence"/>
</dbReference>
<name>A0A3N4JLE3_9PEZI</name>